<keyword evidence="3" id="KW-1185">Reference proteome</keyword>
<evidence type="ECO:0008006" key="4">
    <source>
        <dbReference type="Google" id="ProtNLM"/>
    </source>
</evidence>
<name>A0ABX2KKU9_9PROT</name>
<gene>
    <name evidence="2" type="ORF">GBZ48_18720</name>
</gene>
<dbReference type="SUPFAM" id="SSF48452">
    <property type="entry name" value="TPR-like"/>
    <property type="match status" value="1"/>
</dbReference>
<dbReference type="InterPro" id="IPR011990">
    <property type="entry name" value="TPR-like_helical_dom_sf"/>
</dbReference>
<evidence type="ECO:0000256" key="1">
    <source>
        <dbReference type="SAM" id="MobiDB-lite"/>
    </source>
</evidence>
<evidence type="ECO:0000313" key="2">
    <source>
        <dbReference type="EMBL" id="NUB01300.1"/>
    </source>
</evidence>
<accession>A0ABX2KKU9</accession>
<organism evidence="2 3">
    <name type="scientific">Azospirillum melinis</name>
    <dbReference type="NCBI Taxonomy" id="328839"/>
    <lineage>
        <taxon>Bacteria</taxon>
        <taxon>Pseudomonadati</taxon>
        <taxon>Pseudomonadota</taxon>
        <taxon>Alphaproteobacteria</taxon>
        <taxon>Rhodospirillales</taxon>
        <taxon>Azospirillaceae</taxon>
        <taxon>Azospirillum</taxon>
    </lineage>
</organism>
<comment type="caution">
    <text evidence="2">The sequence shown here is derived from an EMBL/GenBank/DDBJ whole genome shotgun (WGS) entry which is preliminary data.</text>
</comment>
<reference evidence="2 3" key="1">
    <citation type="submission" date="2019-10" db="EMBL/GenBank/DDBJ databases">
        <title>Genome sequence of Azospirillum melinis.</title>
        <authorList>
            <person name="Ambrosini A."/>
            <person name="Sant'Anna F.H."/>
            <person name="Cassan F.D."/>
            <person name="Souza E.M."/>
            <person name="Passaglia L.M.P."/>
        </authorList>
    </citation>
    <scope>NUCLEOTIDE SEQUENCE [LARGE SCALE GENOMIC DNA]</scope>
    <source>
        <strain evidence="2 3">TMCY0552</strain>
    </source>
</reference>
<proteinExistence type="predicted"/>
<dbReference type="Proteomes" id="UP000605086">
    <property type="component" value="Unassembled WGS sequence"/>
</dbReference>
<protein>
    <recommendedName>
        <fullName evidence="4">Tetratricopeptide repeat protein</fullName>
    </recommendedName>
</protein>
<sequence>MDPISLAVAFMAAFGIISTDAVLHADSVAVSLYMPDELSKGTAKGDVMEDMFIAKMQEIGDTKSYFGSPSVRSTKAKTMGAVLAKTLKLEDMTAAVQHTFGMKTATVNGSFAKDEKEGKLQLVAMVRDPDEPPFPVIVKRKDGESLPDMMGRAAQEVMEHLAPYVTVVYALQSADRQHDYTEVDDLIARELKTYASKTYYRERASILNMAGIVALHKQKLDEAARLFEEADQTDPALLFPRLNRAFVMLVKDDEKSVETYLKPAMESARYQRAYTILAAGDLLRAGAFMATGRYDQAITALDDAEYWDPTSALVPSLRAELCTERGDVVCAQRNQTKARANLDNFETYPEVASLYYRISWRKGEPLKPSDLRQDLGKPSAAQPTPVKVSNTTVK</sequence>
<dbReference type="Gene3D" id="1.25.40.10">
    <property type="entry name" value="Tetratricopeptide repeat domain"/>
    <property type="match status" value="1"/>
</dbReference>
<feature type="region of interest" description="Disordered" evidence="1">
    <location>
        <begin position="367"/>
        <end position="394"/>
    </location>
</feature>
<evidence type="ECO:0000313" key="3">
    <source>
        <dbReference type="Proteomes" id="UP000605086"/>
    </source>
</evidence>
<dbReference type="EMBL" id="WHOS01000024">
    <property type="protein sequence ID" value="NUB01300.1"/>
    <property type="molecule type" value="Genomic_DNA"/>
</dbReference>
<dbReference type="RefSeq" id="WP_174472376.1">
    <property type="nucleotide sequence ID" value="NZ_JAGINN010000014.1"/>
</dbReference>